<organism evidence="3 4">
    <name type="scientific">Sugiyamaella lignohabitans</name>
    <dbReference type="NCBI Taxonomy" id="796027"/>
    <lineage>
        <taxon>Eukaryota</taxon>
        <taxon>Fungi</taxon>
        <taxon>Dikarya</taxon>
        <taxon>Ascomycota</taxon>
        <taxon>Saccharomycotina</taxon>
        <taxon>Dipodascomycetes</taxon>
        <taxon>Dipodascales</taxon>
        <taxon>Trichomonascaceae</taxon>
        <taxon>Sugiyamaella</taxon>
    </lineage>
</organism>
<evidence type="ECO:0000313" key="4">
    <source>
        <dbReference type="Proteomes" id="UP000189580"/>
    </source>
</evidence>
<dbReference type="PROSITE" id="PS00028">
    <property type="entry name" value="ZINC_FINGER_C2H2_1"/>
    <property type="match status" value="1"/>
</dbReference>
<accession>A0A167FUH2</accession>
<dbReference type="KEGG" id="slb:AWJ20_3358"/>
<gene>
    <name evidence="3" type="primary">REI1</name>
    <name evidence="3" type="ORF">AWJ20_3358</name>
</gene>
<feature type="domain" description="C2H2-type" evidence="2">
    <location>
        <begin position="21"/>
        <end position="43"/>
    </location>
</feature>
<sequence length="473" mass="53363">MNEIVVTEPNRGGEGAPLFTCNTCGLTFPTADLQRIHMKTDWHRYNLKRRVASLPPISSEMFAEKMINQQHIQKLAEERTGRGSSSRSSGQRQVTKKDKKREERLLRKATSNNRAASSTYSKTGGSTAAKGPATGEEISRPSSPEGSVASGISSTFSLGDPVGSHYAPSVTDEDSDLYNDDSEEDTHYTKAENVVPVPETREVSDDEDLDEDARIEKELARYKAKALHIPPNVCLVDGKELQTVEENVAYMTKKYGLYVPEQEYLVDLEGLITYLGEKVGLGNMCLACSFQGRNVESVRAHMIAKSHVRIPYETTQEKLEVSEFYDFSSSYTRKSKAPANDEVEYDGNEDEDDWEEVDEDDDDDFGDDDEVPEDEIVDDSGFELALAPGLRAGHRSLQRYYKQSLRSNEITREGQGTVMAVDVRSAGLITARDPVEEKQQKLIWKNTRKQQNINYRRDKFINQQKHYRDELLQ</sequence>
<keyword evidence="4" id="KW-1185">Reference proteome</keyword>
<feature type="compositionally biased region" description="Acidic residues" evidence="1">
    <location>
        <begin position="171"/>
        <end position="184"/>
    </location>
</feature>
<feature type="compositionally biased region" description="Polar residues" evidence="1">
    <location>
        <begin position="140"/>
        <end position="157"/>
    </location>
</feature>
<dbReference type="InterPro" id="IPR040025">
    <property type="entry name" value="Znf622/Rei1/Reh1"/>
</dbReference>
<dbReference type="GeneID" id="30035371"/>
<dbReference type="Proteomes" id="UP000189580">
    <property type="component" value="Chromosome b"/>
</dbReference>
<dbReference type="GO" id="GO:0042273">
    <property type="term" value="P:ribosomal large subunit biogenesis"/>
    <property type="evidence" value="ECO:0007669"/>
    <property type="project" value="TreeGrafter"/>
</dbReference>
<dbReference type="InterPro" id="IPR041661">
    <property type="entry name" value="ZN622/Rei1/Reh1_Znf-C2H2"/>
</dbReference>
<feature type="region of interest" description="Disordered" evidence="1">
    <location>
        <begin position="336"/>
        <end position="370"/>
    </location>
</feature>
<feature type="compositionally biased region" description="Acidic residues" evidence="1">
    <location>
        <begin position="341"/>
        <end position="370"/>
    </location>
</feature>
<evidence type="ECO:0000259" key="2">
    <source>
        <dbReference type="PROSITE" id="PS00028"/>
    </source>
</evidence>
<dbReference type="GO" id="GO:0030687">
    <property type="term" value="C:preribosome, large subunit precursor"/>
    <property type="evidence" value="ECO:0007669"/>
    <property type="project" value="TreeGrafter"/>
</dbReference>
<proteinExistence type="predicted"/>
<dbReference type="PANTHER" id="PTHR13182">
    <property type="entry name" value="ZINC FINGER PROTEIN 622"/>
    <property type="match status" value="1"/>
</dbReference>
<dbReference type="Pfam" id="PF12756">
    <property type="entry name" value="zf-C2H2_2"/>
    <property type="match status" value="1"/>
</dbReference>
<dbReference type="InterPro" id="IPR013087">
    <property type="entry name" value="Znf_C2H2_type"/>
</dbReference>
<reference evidence="3 4" key="1">
    <citation type="submission" date="2016-02" db="EMBL/GenBank/DDBJ databases">
        <title>Complete genome sequence and transcriptome regulation of the pentose utilising yeast Sugiyamaella lignohabitans.</title>
        <authorList>
            <person name="Bellasio M."/>
            <person name="Peymann A."/>
            <person name="Valli M."/>
            <person name="Sipitzky M."/>
            <person name="Graf A."/>
            <person name="Sauer M."/>
            <person name="Marx H."/>
            <person name="Mattanovich D."/>
        </authorList>
    </citation>
    <scope>NUCLEOTIDE SEQUENCE [LARGE SCALE GENOMIC DNA]</scope>
    <source>
        <strain evidence="3 4">CBS 10342</strain>
    </source>
</reference>
<dbReference type="PANTHER" id="PTHR13182:SF8">
    <property type="entry name" value="CYTOPLASMIC 60S SUBUNIT BIOGENESIS FACTOR ZNF622"/>
    <property type="match status" value="1"/>
</dbReference>
<evidence type="ECO:0000313" key="3">
    <source>
        <dbReference type="EMBL" id="ANB15718.1"/>
    </source>
</evidence>
<protein>
    <submittedName>
        <fullName evidence="3">Rei1p</fullName>
    </submittedName>
</protein>
<dbReference type="AlphaFoldDB" id="A0A167FUH2"/>
<name>A0A167FUH2_9ASCO</name>
<evidence type="ECO:0000256" key="1">
    <source>
        <dbReference type="SAM" id="MobiDB-lite"/>
    </source>
</evidence>
<feature type="region of interest" description="Disordered" evidence="1">
    <location>
        <begin position="76"/>
        <end position="210"/>
    </location>
</feature>
<feature type="compositionally biased region" description="Polar residues" evidence="1">
    <location>
        <begin position="109"/>
        <end position="126"/>
    </location>
</feature>
<dbReference type="OrthoDB" id="19329at2759"/>
<feature type="compositionally biased region" description="Low complexity" evidence="1">
    <location>
        <begin position="82"/>
        <end position="93"/>
    </location>
</feature>
<dbReference type="EMBL" id="CP014503">
    <property type="protein sequence ID" value="ANB15718.1"/>
    <property type="molecule type" value="Genomic_DNA"/>
</dbReference>
<dbReference type="RefSeq" id="XP_018738195.1">
    <property type="nucleotide sequence ID" value="XM_018880369.1"/>
</dbReference>